<dbReference type="AlphaFoldDB" id="A0A5C4NBP7"/>
<feature type="transmembrane region" description="Helical" evidence="1">
    <location>
        <begin position="12"/>
        <end position="35"/>
    </location>
</feature>
<feature type="transmembrane region" description="Helical" evidence="1">
    <location>
        <begin position="86"/>
        <end position="106"/>
    </location>
</feature>
<keyword evidence="3" id="KW-1185">Reference proteome</keyword>
<organism evidence="2 3">
    <name type="scientific">Rubellimicrobium roseum</name>
    <dbReference type="NCBI Taxonomy" id="687525"/>
    <lineage>
        <taxon>Bacteria</taxon>
        <taxon>Pseudomonadati</taxon>
        <taxon>Pseudomonadota</taxon>
        <taxon>Alphaproteobacteria</taxon>
        <taxon>Rhodobacterales</taxon>
        <taxon>Roseobacteraceae</taxon>
        <taxon>Rubellimicrobium</taxon>
    </lineage>
</organism>
<accession>A0A5C4NBP7</accession>
<name>A0A5C4NBP7_9RHOB</name>
<keyword evidence="1" id="KW-0812">Transmembrane</keyword>
<dbReference type="EMBL" id="VDFV01000009">
    <property type="protein sequence ID" value="TNC72161.1"/>
    <property type="molecule type" value="Genomic_DNA"/>
</dbReference>
<evidence type="ECO:0000256" key="1">
    <source>
        <dbReference type="SAM" id="Phobius"/>
    </source>
</evidence>
<dbReference type="OrthoDB" id="8099304at2"/>
<dbReference type="RefSeq" id="WP_139081278.1">
    <property type="nucleotide sequence ID" value="NZ_VDFV01000009.1"/>
</dbReference>
<reference evidence="2 3" key="1">
    <citation type="submission" date="2019-06" db="EMBL/GenBank/DDBJ databases">
        <authorList>
            <person name="Jiang L."/>
        </authorList>
    </citation>
    <scope>NUCLEOTIDE SEQUENCE [LARGE SCALE GENOMIC DNA]</scope>
    <source>
        <strain evidence="2 3">YIM 48858</strain>
    </source>
</reference>
<dbReference type="Proteomes" id="UP000305709">
    <property type="component" value="Unassembled WGS sequence"/>
</dbReference>
<evidence type="ECO:0000313" key="2">
    <source>
        <dbReference type="EMBL" id="TNC72161.1"/>
    </source>
</evidence>
<comment type="caution">
    <text evidence="2">The sequence shown here is derived from an EMBL/GenBank/DDBJ whole genome shotgun (WGS) entry which is preliminary data.</text>
</comment>
<sequence>MARYRPPAQSKLGQIVDVIVLLALTFGALYLPLYMGLAGRTASPSPQENPTWESLGQNEAMVERWNALGYADPTAAQDIITSRFDYSFGALSLIVMVVVVVGYFVLMFRLSDREYREVIAEKFGRE</sequence>
<protein>
    <submittedName>
        <fullName evidence="2">Uncharacterized protein</fullName>
    </submittedName>
</protein>
<proteinExistence type="predicted"/>
<gene>
    <name evidence="2" type="ORF">FHG71_08895</name>
</gene>
<keyword evidence="1" id="KW-1133">Transmembrane helix</keyword>
<evidence type="ECO:0000313" key="3">
    <source>
        <dbReference type="Proteomes" id="UP000305709"/>
    </source>
</evidence>
<keyword evidence="1" id="KW-0472">Membrane</keyword>